<dbReference type="GO" id="GO:0005886">
    <property type="term" value="C:plasma membrane"/>
    <property type="evidence" value="ECO:0007669"/>
    <property type="project" value="UniProtKB-SubCell"/>
</dbReference>
<keyword evidence="5 10" id="KW-0132">Cell division</keyword>
<accession>A0A098LDQ2</accession>
<dbReference type="PIRSF" id="PIRSF003097">
    <property type="entry name" value="FtsX"/>
    <property type="match status" value="1"/>
</dbReference>
<dbReference type="OrthoDB" id="9813411at2"/>
<dbReference type="eggNOG" id="COG2177">
    <property type="taxonomic scope" value="Bacteria"/>
</dbReference>
<keyword evidence="6 11" id="KW-0812">Transmembrane</keyword>
<gene>
    <name evidence="14" type="ORF">MYP_2308</name>
</gene>
<feature type="transmembrane region" description="Helical" evidence="11">
    <location>
        <begin position="20"/>
        <end position="41"/>
    </location>
</feature>
<dbReference type="Gene3D" id="3.30.70.3040">
    <property type="match status" value="1"/>
</dbReference>
<protein>
    <recommendedName>
        <fullName evidence="3 10">Cell division protein FtsX</fullName>
    </recommendedName>
</protein>
<evidence type="ECO:0000313" key="14">
    <source>
        <dbReference type="EMBL" id="GAL85080.1"/>
    </source>
</evidence>
<dbReference type="RefSeq" id="WP_045463088.1">
    <property type="nucleotide sequence ID" value="NZ_BBLT01000004.1"/>
</dbReference>
<evidence type="ECO:0000256" key="8">
    <source>
        <dbReference type="ARBA" id="ARBA00023136"/>
    </source>
</evidence>
<reference evidence="14 15" key="1">
    <citation type="submission" date="2014-09" db="EMBL/GenBank/DDBJ databases">
        <title>Sporocytophaga myxococcoides PG-01 genome sequencing.</title>
        <authorList>
            <person name="Liu L."/>
            <person name="Gao P.J."/>
            <person name="Chen G.J."/>
            <person name="Wang L.S."/>
        </authorList>
    </citation>
    <scope>NUCLEOTIDE SEQUENCE [LARGE SCALE GENOMIC DNA]</scope>
    <source>
        <strain evidence="14 15">PG-01</strain>
    </source>
</reference>
<comment type="similarity">
    <text evidence="2 10">Belongs to the ABC-4 integral membrane protein family. FtsX subfamily.</text>
</comment>
<feature type="domain" description="ABC3 transporter permease C-terminal" evidence="12">
    <location>
        <begin position="177"/>
        <end position="290"/>
    </location>
</feature>
<evidence type="ECO:0000256" key="9">
    <source>
        <dbReference type="ARBA" id="ARBA00023306"/>
    </source>
</evidence>
<evidence type="ECO:0000256" key="7">
    <source>
        <dbReference type="ARBA" id="ARBA00022989"/>
    </source>
</evidence>
<evidence type="ECO:0000259" key="12">
    <source>
        <dbReference type="Pfam" id="PF02687"/>
    </source>
</evidence>
<feature type="transmembrane region" description="Helical" evidence="11">
    <location>
        <begin position="264"/>
        <end position="284"/>
    </location>
</feature>
<evidence type="ECO:0000256" key="11">
    <source>
        <dbReference type="SAM" id="Phobius"/>
    </source>
</evidence>
<keyword evidence="8 10" id="KW-0472">Membrane</keyword>
<dbReference type="GO" id="GO:0051301">
    <property type="term" value="P:cell division"/>
    <property type="evidence" value="ECO:0007669"/>
    <property type="project" value="UniProtKB-KW"/>
</dbReference>
<keyword evidence="4 10" id="KW-1003">Cell membrane</keyword>
<evidence type="ECO:0000259" key="13">
    <source>
        <dbReference type="Pfam" id="PF18075"/>
    </source>
</evidence>
<evidence type="ECO:0000256" key="6">
    <source>
        <dbReference type="ARBA" id="ARBA00022692"/>
    </source>
</evidence>
<evidence type="ECO:0000256" key="2">
    <source>
        <dbReference type="ARBA" id="ARBA00007379"/>
    </source>
</evidence>
<organism evidence="14 15">
    <name type="scientific">Sporocytophaga myxococcoides</name>
    <dbReference type="NCBI Taxonomy" id="153721"/>
    <lineage>
        <taxon>Bacteria</taxon>
        <taxon>Pseudomonadati</taxon>
        <taxon>Bacteroidota</taxon>
        <taxon>Cytophagia</taxon>
        <taxon>Cytophagales</taxon>
        <taxon>Cytophagaceae</taxon>
        <taxon>Sporocytophaga</taxon>
    </lineage>
</organism>
<feature type="transmembrane region" description="Helical" evidence="11">
    <location>
        <begin position="170"/>
        <end position="190"/>
    </location>
</feature>
<dbReference type="InterPro" id="IPR004513">
    <property type="entry name" value="FtsX"/>
</dbReference>
<keyword evidence="15" id="KW-1185">Reference proteome</keyword>
<dbReference type="AlphaFoldDB" id="A0A098LDQ2"/>
<evidence type="ECO:0000256" key="3">
    <source>
        <dbReference type="ARBA" id="ARBA00021907"/>
    </source>
</evidence>
<dbReference type="PANTHER" id="PTHR47755">
    <property type="entry name" value="CELL DIVISION PROTEIN FTSX"/>
    <property type="match status" value="1"/>
</dbReference>
<evidence type="ECO:0000256" key="10">
    <source>
        <dbReference type="PIRNR" id="PIRNR003097"/>
    </source>
</evidence>
<evidence type="ECO:0000256" key="4">
    <source>
        <dbReference type="ARBA" id="ARBA00022475"/>
    </source>
</evidence>
<dbReference type="EMBL" id="BBLT01000004">
    <property type="protein sequence ID" value="GAL85080.1"/>
    <property type="molecule type" value="Genomic_DNA"/>
</dbReference>
<dbReference type="Pfam" id="PF18075">
    <property type="entry name" value="FtsX_ECD"/>
    <property type="match status" value="1"/>
</dbReference>
<keyword evidence="9 10" id="KW-0131">Cell cycle</keyword>
<evidence type="ECO:0000256" key="1">
    <source>
        <dbReference type="ARBA" id="ARBA00004651"/>
    </source>
</evidence>
<dbReference type="Proteomes" id="UP000030185">
    <property type="component" value="Unassembled WGS sequence"/>
</dbReference>
<feature type="domain" description="FtsX extracellular" evidence="13">
    <location>
        <begin position="55"/>
        <end position="154"/>
    </location>
</feature>
<dbReference type="InterPro" id="IPR003838">
    <property type="entry name" value="ABC3_permease_C"/>
</dbReference>
<dbReference type="InterPro" id="IPR040690">
    <property type="entry name" value="FtsX_ECD"/>
</dbReference>
<evidence type="ECO:0000313" key="15">
    <source>
        <dbReference type="Proteomes" id="UP000030185"/>
    </source>
</evidence>
<feature type="transmembrane region" description="Helical" evidence="11">
    <location>
        <begin position="222"/>
        <end position="244"/>
    </location>
</feature>
<keyword evidence="7 11" id="KW-1133">Transmembrane helix</keyword>
<evidence type="ECO:0000256" key="5">
    <source>
        <dbReference type="ARBA" id="ARBA00022618"/>
    </source>
</evidence>
<dbReference type="PANTHER" id="PTHR47755:SF1">
    <property type="entry name" value="CELL DIVISION PROTEIN FTSX"/>
    <property type="match status" value="1"/>
</dbReference>
<sequence length="299" mass="33913">MNKPLKIKKRKKKLGSYPYLTVVFSITLSLFVIGLFALVFLHGKKLSTVIRENLELHVYLDKNLSPDMMDSLQNIIASKPYVLKKKGKAQIEYISQKEAAKKFIKETGEDFSAVLTENPLRPSLVVKISSRYFEETKMKKISEEIKAMTGVFEVDYPVNLIDTINRNIKIIALIMLSFSLILLFATYLLINNTIKLALYSQRFLIRSMQLVGAKRSFIQGPFLLHATFQGFFSGIIAAGLLFLLQQYAYREIPELSQLGETKNIAIVFGALIAAGIFIGLISSFRAVNKYLKMSLDELY</sequence>
<dbReference type="STRING" id="153721.MYP_2308"/>
<dbReference type="Pfam" id="PF02687">
    <property type="entry name" value="FtsX"/>
    <property type="match status" value="1"/>
</dbReference>
<comment type="caution">
    <text evidence="14">The sequence shown here is derived from an EMBL/GenBank/DDBJ whole genome shotgun (WGS) entry which is preliminary data.</text>
</comment>
<name>A0A098LDQ2_9BACT</name>
<comment type="subcellular location">
    <subcellularLocation>
        <location evidence="1">Cell membrane</location>
        <topology evidence="1">Multi-pass membrane protein</topology>
    </subcellularLocation>
</comment>
<proteinExistence type="inferred from homology"/>